<reference evidence="2 3" key="1">
    <citation type="submission" date="2015-06" db="EMBL/GenBank/DDBJ databases">
        <title>Draft genome sequence of an Alphaproteobacteria species associated to the Mediterranean sponge Oscarella lobularis.</title>
        <authorList>
            <person name="Jourda C."/>
            <person name="Santini S."/>
            <person name="Claverie J.-M."/>
        </authorList>
    </citation>
    <scope>NUCLEOTIDE SEQUENCE [LARGE SCALE GENOMIC DNA]</scope>
    <source>
        <strain evidence="2">IGS</strain>
    </source>
</reference>
<evidence type="ECO:0000313" key="2">
    <source>
        <dbReference type="EMBL" id="KMW60318.1"/>
    </source>
</evidence>
<dbReference type="STRING" id="1675527.AIOL_000471"/>
<dbReference type="SMART" id="SM00287">
    <property type="entry name" value="SH3b"/>
    <property type="match status" value="2"/>
</dbReference>
<dbReference type="Proteomes" id="UP000037178">
    <property type="component" value="Unassembled WGS sequence"/>
</dbReference>
<feature type="domain" description="SH3b" evidence="1">
    <location>
        <begin position="90"/>
        <end position="152"/>
    </location>
</feature>
<dbReference type="EMBL" id="LFTY01000001">
    <property type="protein sequence ID" value="KMW60318.1"/>
    <property type="molecule type" value="Genomic_DNA"/>
</dbReference>
<dbReference type="InterPro" id="IPR052354">
    <property type="entry name" value="Cell_Wall_Dynamics_Protein"/>
</dbReference>
<feature type="domain" description="SH3b" evidence="1">
    <location>
        <begin position="20"/>
        <end position="86"/>
    </location>
</feature>
<protein>
    <submittedName>
        <fullName evidence="2">N-acetylmuramoyl-L-alanine amidase</fullName>
    </submittedName>
</protein>
<gene>
    <name evidence="2" type="ORF">AIOL_000471</name>
</gene>
<dbReference type="PATRIC" id="fig|1675527.3.peg.526"/>
<accession>A0A0J9H3R4</accession>
<sequence>MVRFISFLVIALVMAVSARAELLYVNSPNDGFLNLRTGPGGGFNVIMRMGHGTSVNTLEIAGNWARVEHQSGAVGWAHRKYMVRPVATPARLFVYSPGDGFLNLRTGPGSGFTIITRMYHGSWVEVLERRGNWVRVFHEYGDEGWAYIKYLRQ</sequence>
<name>A0A0J9H3R4_9RHOB</name>
<evidence type="ECO:0000259" key="1">
    <source>
        <dbReference type="SMART" id="SM00287"/>
    </source>
</evidence>
<evidence type="ECO:0000313" key="3">
    <source>
        <dbReference type="Proteomes" id="UP000037178"/>
    </source>
</evidence>
<organism evidence="2 3">
    <name type="scientific">Candidatus Rhodobacter oscarellae</name>
    <dbReference type="NCBI Taxonomy" id="1675527"/>
    <lineage>
        <taxon>Bacteria</taxon>
        <taxon>Pseudomonadati</taxon>
        <taxon>Pseudomonadota</taxon>
        <taxon>Alphaproteobacteria</taxon>
        <taxon>Rhodobacterales</taxon>
        <taxon>Rhodobacter group</taxon>
        <taxon>Rhodobacter</taxon>
    </lineage>
</organism>
<proteinExistence type="predicted"/>
<dbReference type="OrthoDB" id="102964at2"/>
<keyword evidence="3" id="KW-1185">Reference proteome</keyword>
<dbReference type="RefSeq" id="WP_049641417.1">
    <property type="nucleotide sequence ID" value="NZ_LFTY01000001.1"/>
</dbReference>
<dbReference type="Pfam" id="PF08239">
    <property type="entry name" value="SH3_3"/>
    <property type="match status" value="2"/>
</dbReference>
<dbReference type="InterPro" id="IPR003646">
    <property type="entry name" value="SH3-like_bac-type"/>
</dbReference>
<dbReference type="PANTHER" id="PTHR34408">
    <property type="entry name" value="FAMILY PROTEIN, PUTATIVE-RELATED"/>
    <property type="match status" value="1"/>
</dbReference>
<dbReference type="AlphaFoldDB" id="A0A0J9H3R4"/>
<comment type="caution">
    <text evidence="2">The sequence shown here is derived from an EMBL/GenBank/DDBJ whole genome shotgun (WGS) entry which is preliminary data.</text>
</comment>
<dbReference type="PANTHER" id="PTHR34408:SF1">
    <property type="entry name" value="GLYCOSYL HYDROLASE FAMILY 19 DOMAIN-CONTAINING PROTEIN HI_1415"/>
    <property type="match status" value="1"/>
</dbReference>
<dbReference type="Gene3D" id="2.30.30.40">
    <property type="entry name" value="SH3 Domains"/>
    <property type="match status" value="2"/>
</dbReference>